<dbReference type="GO" id="GO:0022857">
    <property type="term" value="F:transmembrane transporter activity"/>
    <property type="evidence" value="ECO:0007669"/>
    <property type="project" value="InterPro"/>
</dbReference>
<name>A0A5D4R857_9BACI</name>
<evidence type="ECO:0000256" key="2">
    <source>
        <dbReference type="SAM" id="Phobius"/>
    </source>
</evidence>
<feature type="transmembrane region" description="Helical" evidence="2">
    <location>
        <begin position="213"/>
        <end position="231"/>
    </location>
</feature>
<feature type="transmembrane region" description="Helical" evidence="2">
    <location>
        <begin position="68"/>
        <end position="84"/>
    </location>
</feature>
<organism evidence="3 4">
    <name type="scientific">Bacillus infantis</name>
    <dbReference type="NCBI Taxonomy" id="324767"/>
    <lineage>
        <taxon>Bacteria</taxon>
        <taxon>Bacillati</taxon>
        <taxon>Bacillota</taxon>
        <taxon>Bacilli</taxon>
        <taxon>Bacillales</taxon>
        <taxon>Bacillaceae</taxon>
        <taxon>Bacillus</taxon>
    </lineage>
</organism>
<dbReference type="Gene3D" id="1.20.1250.20">
    <property type="entry name" value="MFS general substrate transporter like domains"/>
    <property type="match status" value="1"/>
</dbReference>
<dbReference type="InterPro" id="IPR053160">
    <property type="entry name" value="MFS_DHA3_Transporter"/>
</dbReference>
<accession>A0A5D4R857</accession>
<evidence type="ECO:0000313" key="4">
    <source>
        <dbReference type="Proteomes" id="UP000322139"/>
    </source>
</evidence>
<feature type="transmembrane region" description="Helical" evidence="2">
    <location>
        <begin position="156"/>
        <end position="176"/>
    </location>
</feature>
<feature type="transmembrane region" description="Helical" evidence="2">
    <location>
        <begin position="284"/>
        <end position="302"/>
    </location>
</feature>
<dbReference type="Proteomes" id="UP000322139">
    <property type="component" value="Unassembled WGS sequence"/>
</dbReference>
<feature type="transmembrane region" description="Helical" evidence="2">
    <location>
        <begin position="308"/>
        <end position="325"/>
    </location>
</feature>
<dbReference type="GO" id="GO:0005886">
    <property type="term" value="C:plasma membrane"/>
    <property type="evidence" value="ECO:0007669"/>
    <property type="project" value="UniProtKB-SubCell"/>
</dbReference>
<proteinExistence type="predicted"/>
<dbReference type="RefSeq" id="WP_148976088.1">
    <property type="nucleotide sequence ID" value="NZ_JBNIKU010000003.1"/>
</dbReference>
<evidence type="ECO:0000313" key="3">
    <source>
        <dbReference type="EMBL" id="TYS45998.1"/>
    </source>
</evidence>
<dbReference type="InterPro" id="IPR036259">
    <property type="entry name" value="MFS_trans_sf"/>
</dbReference>
<comment type="subcellular location">
    <subcellularLocation>
        <location evidence="1">Cell membrane</location>
        <topology evidence="1">Multi-pass membrane protein</topology>
    </subcellularLocation>
</comment>
<dbReference type="InterPro" id="IPR011701">
    <property type="entry name" value="MFS"/>
</dbReference>
<dbReference type="Pfam" id="PF07690">
    <property type="entry name" value="MFS_1"/>
    <property type="match status" value="1"/>
</dbReference>
<feature type="transmembrane region" description="Helical" evidence="2">
    <location>
        <begin position="346"/>
        <end position="369"/>
    </location>
</feature>
<dbReference type="PANTHER" id="PTHR23530">
    <property type="entry name" value="TRANSPORT PROTEIN-RELATED"/>
    <property type="match status" value="1"/>
</dbReference>
<feature type="transmembrane region" description="Helical" evidence="2">
    <location>
        <begin position="375"/>
        <end position="394"/>
    </location>
</feature>
<gene>
    <name evidence="3" type="ORF">FZD51_18325</name>
</gene>
<keyword evidence="2" id="KW-0812">Transmembrane</keyword>
<dbReference type="PANTHER" id="PTHR23530:SF1">
    <property type="entry name" value="PERMEASE, MAJOR FACILITATOR SUPERFAMILY-RELATED"/>
    <property type="match status" value="1"/>
</dbReference>
<keyword evidence="2" id="KW-1133">Transmembrane helix</keyword>
<feature type="transmembrane region" description="Helical" evidence="2">
    <location>
        <begin position="251"/>
        <end position="272"/>
    </location>
</feature>
<dbReference type="EMBL" id="VTER01000009">
    <property type="protein sequence ID" value="TYS45998.1"/>
    <property type="molecule type" value="Genomic_DNA"/>
</dbReference>
<reference evidence="3 4" key="1">
    <citation type="submission" date="2019-08" db="EMBL/GenBank/DDBJ databases">
        <title>Bacillus genomes from the desert of Cuatro Cienegas, Coahuila.</title>
        <authorList>
            <person name="Olmedo-Alvarez G."/>
        </authorList>
    </citation>
    <scope>NUCLEOTIDE SEQUENCE [LARGE SCALE GENOMIC DNA]</scope>
    <source>
        <strain evidence="3 4">CH446_14T</strain>
    </source>
</reference>
<keyword evidence="2" id="KW-0472">Membrane</keyword>
<protein>
    <submittedName>
        <fullName evidence="3">MFS transporter</fullName>
    </submittedName>
</protein>
<dbReference type="AlphaFoldDB" id="A0A5D4R857"/>
<evidence type="ECO:0000256" key="1">
    <source>
        <dbReference type="ARBA" id="ARBA00004651"/>
    </source>
</evidence>
<dbReference type="SUPFAM" id="SSF103473">
    <property type="entry name" value="MFS general substrate transporter"/>
    <property type="match status" value="1"/>
</dbReference>
<feature type="transmembrane region" description="Helical" evidence="2">
    <location>
        <begin position="37"/>
        <end position="56"/>
    </location>
</feature>
<comment type="caution">
    <text evidence="3">The sequence shown here is derived from an EMBL/GenBank/DDBJ whole genome shotgun (WGS) entry which is preliminary data.</text>
</comment>
<sequence>MEAKKVYYRLTGIRAFLFQVIFTVNAIYFVVDAGLNPLQLVLIGTIMELSIVLFEVPTGVIADHVSRKKSVIIGTILLGLAHLLEGSVPAFWGIASAYAVWGLGYTFLSGAEEAWIADEVEGKGLDKLFLKGSQIANIGKIAGIMASVIISMLFSVQAAILIAGGSFIILAVWLWFRMPEERFEKLEREESSQLRQLAGAIHKGYRTVKGHPVLAGMAGIALMWGLASEGFDRLWAAHFLGDIQLAGSSAVLWFGLINGIALLLNIGVVEWISRRLNGDGEQTYVRLLLFVNGALTASTLIFALSGEIWLALASYWISFTLRGLNSPLYSIWLNQKLEPKGRATMLSLFGQLDAIGQIAGGPLVGWIAFSISVQAGLFATGLLTVPVLIFLWMAGRYANSAECPSHPDRKIQDKTGRMQ</sequence>
<feature type="transmembrane region" description="Helical" evidence="2">
    <location>
        <begin position="12"/>
        <end position="31"/>
    </location>
</feature>